<dbReference type="GO" id="GO:0015074">
    <property type="term" value="P:DNA integration"/>
    <property type="evidence" value="ECO:0007669"/>
    <property type="project" value="InterPro"/>
</dbReference>
<dbReference type="AlphaFoldDB" id="F9CY05"/>
<gene>
    <name evidence="2" type="ORF">MY1_1610</name>
</gene>
<keyword evidence="3" id="KW-1185">Reference proteome</keyword>
<dbReference type="Proteomes" id="UP000004440">
    <property type="component" value="Unassembled WGS sequence"/>
</dbReference>
<dbReference type="InterPro" id="IPR001584">
    <property type="entry name" value="Integrase_cat-core"/>
</dbReference>
<accession>F9CY05</accession>
<reference evidence="2 3" key="1">
    <citation type="journal article" date="2011" name="J. Bacteriol.">
        <title>Genome Sequence of an Ammonia-Oxidizing Soil Archaeon, "Candidatus Nitrosoarchaeum koreensis" MY1.</title>
        <authorList>
            <person name="Kim B.K."/>
            <person name="Jung M.Y."/>
            <person name="Yu D.S."/>
            <person name="Park S.J."/>
            <person name="Oh T.K."/>
            <person name="Rhee S.K."/>
            <person name="Kim J.F."/>
        </authorList>
    </citation>
    <scope>NUCLEOTIDE SEQUENCE [LARGE SCALE GENOMIC DNA]</scope>
    <source>
        <strain evidence="2 3">MY1</strain>
    </source>
</reference>
<comment type="caution">
    <text evidence="2">The sequence shown here is derived from an EMBL/GenBank/DDBJ whole genome shotgun (WGS) entry which is preliminary data.</text>
</comment>
<evidence type="ECO:0000259" key="1">
    <source>
        <dbReference type="Pfam" id="PF13683"/>
    </source>
</evidence>
<dbReference type="EMBL" id="AFPU01000001">
    <property type="protein sequence ID" value="EGP94360.1"/>
    <property type="molecule type" value="Genomic_DNA"/>
</dbReference>
<name>F9CY05_9ARCH</name>
<dbReference type="SUPFAM" id="SSF53098">
    <property type="entry name" value="Ribonuclease H-like"/>
    <property type="match status" value="1"/>
</dbReference>
<dbReference type="RefSeq" id="WP_007551334.1">
    <property type="nucleotide sequence ID" value="NZ_AFPU01000001.1"/>
</dbReference>
<evidence type="ECO:0000313" key="2">
    <source>
        <dbReference type="EMBL" id="EGP94360.1"/>
    </source>
</evidence>
<organism evidence="2 3">
    <name type="scientific">Nitrosarchaeum koreense MY1</name>
    <dbReference type="NCBI Taxonomy" id="1001994"/>
    <lineage>
        <taxon>Archaea</taxon>
        <taxon>Nitrososphaerota</taxon>
        <taxon>Nitrososphaeria</taxon>
        <taxon>Nitrosopumilales</taxon>
        <taxon>Nitrosopumilaceae</taxon>
        <taxon>Nitrosarchaeum</taxon>
    </lineage>
</organism>
<dbReference type="InterPro" id="IPR012337">
    <property type="entry name" value="RNaseH-like_sf"/>
</dbReference>
<proteinExistence type="predicted"/>
<dbReference type="Pfam" id="PF13683">
    <property type="entry name" value="rve_3"/>
    <property type="match status" value="1"/>
</dbReference>
<evidence type="ECO:0000313" key="3">
    <source>
        <dbReference type="Proteomes" id="UP000004440"/>
    </source>
</evidence>
<feature type="domain" description="Integrase catalytic" evidence="1">
    <location>
        <begin position="6"/>
        <end position="56"/>
    </location>
</feature>
<dbReference type="STRING" id="1001994.MY1_1610"/>
<sequence>MKGDHNNNKMERLNGEFRDREKVMRGIKKENSSIFDGYQIYHNYVRPHSSLDGKTPAEVCGIEIQGDNKWKTLIQNAKMKN</sequence>
<protein>
    <submittedName>
        <fullName evidence="2">Integrase, catalytic region</fullName>
    </submittedName>
</protein>